<organism evidence="2 3">
    <name type="scientific">Corallococcus praedator</name>
    <dbReference type="NCBI Taxonomy" id="2316724"/>
    <lineage>
        <taxon>Bacteria</taxon>
        <taxon>Pseudomonadati</taxon>
        <taxon>Myxococcota</taxon>
        <taxon>Myxococcia</taxon>
        <taxon>Myxococcales</taxon>
        <taxon>Cystobacterineae</taxon>
        <taxon>Myxococcaceae</taxon>
        <taxon>Corallococcus</taxon>
    </lineage>
</organism>
<gene>
    <name evidence="2" type="ORF">D7Y13_39695</name>
</gene>
<dbReference type="EMBL" id="RAWI01000608">
    <property type="protein sequence ID" value="RKH90570.1"/>
    <property type="molecule type" value="Genomic_DNA"/>
</dbReference>
<dbReference type="Pfam" id="PF07705">
    <property type="entry name" value="CARDB"/>
    <property type="match status" value="2"/>
</dbReference>
<dbReference type="RefSeq" id="WP_279637174.1">
    <property type="nucleotide sequence ID" value="NZ_RAWI01000608.1"/>
</dbReference>
<name>A0ABX9Q4G1_9BACT</name>
<sequence>VPVPPEQPLYLGAIVDLPRSQMELREDNNVRADFLMGVGLKPDLIITSLTAPTHVAPGQAFTATARVCNVGTEPSPNVPVELYLSTEPTLAVVQGAPPPGRAPVGMFQAPGLAPGECALRSVSAWAVVPPQAPMPNPTLYVGALVDPQASFPELREDNNASPVSRIGVAVGPDLVVRSVLNTPSARPGTSFQTSVQVCNEGTASATYTTLGLFLSTESDFTVTQGVPPPTLVRVGSVNVMPLGQGQCSTVPSMAQAQVPPESVPGRPLYLGAVADVSLGLTELREDNNVRSAPMSVGNGPDLAVREVTGPRSVMPGAPLTLVVTVCNMGMDLAPPTPVMAVLTSDATLSVSAPNPGTSTDSMVGTANTPSLGSGQCSAVNVAGYANPPPGLEPEAPRFLGARVDFPQQLTELREDNNTLVGPRVGVGSGPDLVVRALTAPASIPSGASFTAQVKVCNEGTAALNSTVPVDLIISSEPVAYVPGQGSAPYTQLQLPVGNQPVSSLGVNQCTTLSIPAYASRPSSPASAFYLGAIVDAPGSRWELREDNNSFMLPTPTVMP</sequence>
<dbReference type="Gene3D" id="2.60.40.10">
    <property type="entry name" value="Immunoglobulins"/>
    <property type="match status" value="4"/>
</dbReference>
<keyword evidence="3" id="KW-1185">Reference proteome</keyword>
<dbReference type="InterPro" id="IPR011635">
    <property type="entry name" value="CARDB"/>
</dbReference>
<dbReference type="Proteomes" id="UP000278907">
    <property type="component" value="Unassembled WGS sequence"/>
</dbReference>
<feature type="domain" description="CARDB" evidence="1">
    <location>
        <begin position="41"/>
        <end position="160"/>
    </location>
</feature>
<accession>A0ABX9Q4G1</accession>
<evidence type="ECO:0000313" key="3">
    <source>
        <dbReference type="Proteomes" id="UP000278907"/>
    </source>
</evidence>
<reference evidence="2 3" key="1">
    <citation type="submission" date="2018-09" db="EMBL/GenBank/DDBJ databases">
        <authorList>
            <person name="Livingstone P.G."/>
            <person name="Whitworth D.E."/>
        </authorList>
    </citation>
    <scope>NUCLEOTIDE SEQUENCE [LARGE SCALE GENOMIC DNA]</scope>
    <source>
        <strain evidence="2 3">CA031B</strain>
    </source>
</reference>
<comment type="caution">
    <text evidence="2">The sequence shown here is derived from an EMBL/GenBank/DDBJ whole genome shotgun (WGS) entry which is preliminary data.</text>
</comment>
<evidence type="ECO:0000313" key="2">
    <source>
        <dbReference type="EMBL" id="RKH90570.1"/>
    </source>
</evidence>
<feature type="non-terminal residue" evidence="2">
    <location>
        <position position="1"/>
    </location>
</feature>
<proteinExistence type="predicted"/>
<protein>
    <recommendedName>
        <fullName evidence="1">CARDB domain-containing protein</fullName>
    </recommendedName>
</protein>
<dbReference type="InterPro" id="IPR013783">
    <property type="entry name" value="Ig-like_fold"/>
</dbReference>
<feature type="domain" description="CARDB" evidence="1">
    <location>
        <begin position="172"/>
        <end position="291"/>
    </location>
</feature>
<evidence type="ECO:0000259" key="1">
    <source>
        <dbReference type="Pfam" id="PF07705"/>
    </source>
</evidence>